<proteinExistence type="predicted"/>
<evidence type="ECO:0000313" key="4">
    <source>
        <dbReference type="EMBL" id="CAF1543215.1"/>
    </source>
</evidence>
<dbReference type="EMBL" id="CAJNOU010003215">
    <property type="protein sequence ID" value="CAF1377393.1"/>
    <property type="molecule type" value="Genomic_DNA"/>
</dbReference>
<accession>A0A815WF97</accession>
<sequence length="307" mass="33778">MSSSKERVFVTAASGNIGSGVVRGLIKKGIDTTAYVRDEQKAKDLFKDELNTGHLKFVVGTYSSIDVFTEAIRGHTRLFLLVAAAADSKPASMSQIKGTFGKIAFEQGVRQIVDLSSACVSSYGKKGIIGYMHTAAEEKLWTLADENPEQCSLVILRPGSFMSNHFMSDVHHIKHSNKIVSCGSPSSTVTWIDTKDISDCAVVVLSESVEKHDRNVYDMGADALSNEQRAAVFSKVLGKPIIYEQQSMEDFYKTLIGFGTSHSFAYNFALVSSKDICETTTPQIAIIIGRPLRSLEDWLRENIRAFE</sequence>
<dbReference type="Gene3D" id="3.40.50.720">
    <property type="entry name" value="NAD(P)-binding Rossmann-like Domain"/>
    <property type="match status" value="1"/>
</dbReference>
<gene>
    <name evidence="4" type="ORF">JXQ802_LOCUS43099</name>
    <name evidence="2" type="ORF">PYM288_LOCUS27996</name>
    <name evidence="3" type="ORF">SEV965_LOCUS30225</name>
</gene>
<feature type="domain" description="NmrA-like" evidence="1">
    <location>
        <begin position="5"/>
        <end position="271"/>
    </location>
</feature>
<dbReference type="InterPro" id="IPR008030">
    <property type="entry name" value="NmrA-like"/>
</dbReference>
<dbReference type="PANTHER" id="PTHR43162">
    <property type="match status" value="1"/>
</dbReference>
<dbReference type="Proteomes" id="UP000663889">
    <property type="component" value="Unassembled WGS sequence"/>
</dbReference>
<dbReference type="EMBL" id="CAJNOL010003038">
    <property type="protein sequence ID" value="CAF1543215.1"/>
    <property type="molecule type" value="Genomic_DNA"/>
</dbReference>
<dbReference type="PANTHER" id="PTHR43162:SF1">
    <property type="entry name" value="PRESTALK A DIFFERENTIATION PROTEIN A"/>
    <property type="match status" value="1"/>
</dbReference>
<dbReference type="InterPro" id="IPR036291">
    <property type="entry name" value="NAD(P)-bd_dom_sf"/>
</dbReference>
<comment type="caution">
    <text evidence="4">The sequence shown here is derived from an EMBL/GenBank/DDBJ whole genome shotgun (WGS) entry which is preliminary data.</text>
</comment>
<evidence type="ECO:0000313" key="2">
    <source>
        <dbReference type="EMBL" id="CAF1263371.1"/>
    </source>
</evidence>
<protein>
    <recommendedName>
        <fullName evidence="1">NmrA-like domain-containing protein</fullName>
    </recommendedName>
</protein>
<reference evidence="4" key="1">
    <citation type="submission" date="2021-02" db="EMBL/GenBank/DDBJ databases">
        <authorList>
            <person name="Nowell W R."/>
        </authorList>
    </citation>
    <scope>NUCLEOTIDE SEQUENCE</scope>
</reference>
<evidence type="ECO:0000313" key="5">
    <source>
        <dbReference type="Proteomes" id="UP000663870"/>
    </source>
</evidence>
<dbReference type="SUPFAM" id="SSF51735">
    <property type="entry name" value="NAD(P)-binding Rossmann-fold domains"/>
    <property type="match status" value="1"/>
</dbReference>
<evidence type="ECO:0000259" key="1">
    <source>
        <dbReference type="Pfam" id="PF05368"/>
    </source>
</evidence>
<dbReference type="Pfam" id="PF05368">
    <property type="entry name" value="NmrA"/>
    <property type="match status" value="1"/>
</dbReference>
<dbReference type="Proteomes" id="UP000663854">
    <property type="component" value="Unassembled WGS sequence"/>
</dbReference>
<organism evidence="4 5">
    <name type="scientific">Rotaria sordida</name>
    <dbReference type="NCBI Taxonomy" id="392033"/>
    <lineage>
        <taxon>Eukaryota</taxon>
        <taxon>Metazoa</taxon>
        <taxon>Spiralia</taxon>
        <taxon>Gnathifera</taxon>
        <taxon>Rotifera</taxon>
        <taxon>Eurotatoria</taxon>
        <taxon>Bdelloidea</taxon>
        <taxon>Philodinida</taxon>
        <taxon>Philodinidae</taxon>
        <taxon>Rotaria</taxon>
    </lineage>
</organism>
<evidence type="ECO:0000313" key="3">
    <source>
        <dbReference type="EMBL" id="CAF1377393.1"/>
    </source>
</evidence>
<dbReference type="AlphaFoldDB" id="A0A815WF97"/>
<dbReference type="Proteomes" id="UP000663870">
    <property type="component" value="Unassembled WGS sequence"/>
</dbReference>
<keyword evidence="5" id="KW-1185">Reference proteome</keyword>
<dbReference type="InterPro" id="IPR051604">
    <property type="entry name" value="Ergot_Alk_Oxidoreductase"/>
</dbReference>
<name>A0A815WF97_9BILA</name>
<dbReference type="Gene3D" id="3.90.25.10">
    <property type="entry name" value="UDP-galactose 4-epimerase, domain 1"/>
    <property type="match status" value="1"/>
</dbReference>
<dbReference type="EMBL" id="CAJNOH010001962">
    <property type="protein sequence ID" value="CAF1263371.1"/>
    <property type="molecule type" value="Genomic_DNA"/>
</dbReference>